<proteinExistence type="predicted"/>
<protein>
    <submittedName>
        <fullName evidence="2">Spermine oxidase</fullName>
    </submittedName>
</protein>
<feature type="domain" description="Amine oxidase" evidence="1">
    <location>
        <begin position="274"/>
        <end position="710"/>
    </location>
</feature>
<reference evidence="2" key="1">
    <citation type="submission" date="2020-07" db="EMBL/GenBank/DDBJ databases">
        <title>The High-quality genome of the commercially important snow crab, Chionoecetes opilio.</title>
        <authorList>
            <person name="Jeong J.-H."/>
            <person name="Ryu S."/>
        </authorList>
    </citation>
    <scope>NUCLEOTIDE SEQUENCE</scope>
    <source>
        <strain evidence="2">MADBK_172401_WGS</strain>
        <tissue evidence="2">Digestive gland</tissue>
    </source>
</reference>
<evidence type="ECO:0000313" key="3">
    <source>
        <dbReference type="Proteomes" id="UP000770661"/>
    </source>
</evidence>
<dbReference type="AlphaFoldDB" id="A0A8J4Y1R8"/>
<dbReference type="InterPro" id="IPR002937">
    <property type="entry name" value="Amino_oxidase"/>
</dbReference>
<name>A0A8J4Y1R8_CHIOP</name>
<dbReference type="Gene3D" id="3.90.660.10">
    <property type="match status" value="2"/>
</dbReference>
<dbReference type="SUPFAM" id="SSF51905">
    <property type="entry name" value="FAD/NAD(P)-binding domain"/>
    <property type="match status" value="2"/>
</dbReference>
<keyword evidence="3" id="KW-1185">Reference proteome</keyword>
<gene>
    <name evidence="2" type="primary">SMOX</name>
    <name evidence="2" type="ORF">GWK47_051983</name>
</gene>
<dbReference type="EMBL" id="JACEEZ010015691">
    <property type="protein sequence ID" value="KAG0718672.1"/>
    <property type="molecule type" value="Genomic_DNA"/>
</dbReference>
<dbReference type="Gene3D" id="3.50.50.60">
    <property type="entry name" value="FAD/NAD(P)-binding domain"/>
    <property type="match status" value="2"/>
</dbReference>
<dbReference type="PANTHER" id="PTHR10742:SF416">
    <property type="entry name" value="SPERMINE OXIDASE"/>
    <property type="match status" value="1"/>
</dbReference>
<dbReference type="GO" id="GO:0046592">
    <property type="term" value="F:polyamine oxidase activity"/>
    <property type="evidence" value="ECO:0007669"/>
    <property type="project" value="TreeGrafter"/>
</dbReference>
<dbReference type="PANTHER" id="PTHR10742">
    <property type="entry name" value="FLAVIN MONOAMINE OXIDASE"/>
    <property type="match status" value="1"/>
</dbReference>
<dbReference type="Pfam" id="PF01593">
    <property type="entry name" value="Amino_oxidase"/>
    <property type="match status" value="2"/>
</dbReference>
<dbReference type="InterPro" id="IPR036188">
    <property type="entry name" value="FAD/NAD-bd_sf"/>
</dbReference>
<dbReference type="OrthoDB" id="5046242at2759"/>
<dbReference type="Proteomes" id="UP000770661">
    <property type="component" value="Unassembled WGS sequence"/>
</dbReference>
<organism evidence="2 3">
    <name type="scientific">Chionoecetes opilio</name>
    <name type="common">Atlantic snow crab</name>
    <name type="synonym">Cancer opilio</name>
    <dbReference type="NCBI Taxonomy" id="41210"/>
    <lineage>
        <taxon>Eukaryota</taxon>
        <taxon>Metazoa</taxon>
        <taxon>Ecdysozoa</taxon>
        <taxon>Arthropoda</taxon>
        <taxon>Crustacea</taxon>
        <taxon>Multicrustacea</taxon>
        <taxon>Malacostraca</taxon>
        <taxon>Eumalacostraca</taxon>
        <taxon>Eucarida</taxon>
        <taxon>Decapoda</taxon>
        <taxon>Pleocyemata</taxon>
        <taxon>Brachyura</taxon>
        <taxon>Eubrachyura</taxon>
        <taxon>Majoidea</taxon>
        <taxon>Majidae</taxon>
        <taxon>Chionoecetes</taxon>
    </lineage>
</organism>
<evidence type="ECO:0000313" key="2">
    <source>
        <dbReference type="EMBL" id="KAG0718672.1"/>
    </source>
</evidence>
<feature type="domain" description="Amine oxidase" evidence="1">
    <location>
        <begin position="10"/>
        <end position="237"/>
    </location>
</feature>
<dbReference type="SUPFAM" id="SSF54373">
    <property type="entry name" value="FAD-linked reductases, C-terminal domain"/>
    <property type="match status" value="2"/>
</dbReference>
<dbReference type="InterPro" id="IPR050281">
    <property type="entry name" value="Flavin_monoamine_oxidase"/>
</dbReference>
<comment type="caution">
    <text evidence="2">The sequence shown here is derived from an EMBL/GenBank/DDBJ whole genome shotgun (WGS) entry which is preliminary data.</text>
</comment>
<evidence type="ECO:0000259" key="1">
    <source>
        <dbReference type="Pfam" id="PF01593"/>
    </source>
</evidence>
<accession>A0A8J4Y1R8</accession>
<sequence>MMWIYSLNEKMSPSHIKLSSPVKHIEWGKDVLVAGPGCRITLTSGDVVEADHVIFTPSLGVLKALASEMFMPPLPPPKMKAIRAITASKANPVLSLFHNWEASLVGFYSAYLHPTVLCGWITGGGALAMEQTAEEEVARRCIAYLRKRLPSKYKIPDAVFFKRSTWGTNVWTRGSYSFRSLKTEAAGALPADLAEPLVDLETNTPLVCFAGEASHDCYYSTVHGALETGWREADRLIKHFSSVVKRPSRVQVPAKGRGRYTVVIVGAGAASVGAARELTAQGINSVLILEASDRVGGRIHTVAGPPEGVVELGAQWIHGEKGNILYQFAKSRNLLHHHVSVDGKGRFVMEGGKEIDNKIVEEVLEVMEEADKECCGSEHRETATSSLSPSFGHVLRKVFYDYLERNTSDTPEIRRIKEALFDWAKDNACDSLHQLSAGCWGSYKFCEGENNMNPKNGFLSMLKALLAETTAVVKLNSEVECIDYSSEVTAERTSFLRPDGVTFPVIVRCRQAIVCKGFGTLDKIFLEYEDAWWWEGCEGIQLVWTQDTPHAKHMTRPHNSADGKERQTSDWWVKAISGFDPVFDHKAMLCGWIGGREAEHMETLSEEEVGQACTKLLRCFLGQKDIPFPKKVYRSQWATNPLFGGSYSHHSLDCNCRSGKMYENELTTPVFATDTSGNKIPLLALGGEANSIEFYSTVHGALQNGIEQAAHFVQAQKSWTLACLEDCLEDFLEEDFESPAEASTAVEKPVPLNRRLRPSLLPAPQEPKASPGWWAAVLEEGRPVVEAELEHSMFHFPVPVPPPAWRRLRMTTSLGSVCRARKPRHA</sequence>